<dbReference type="AlphaFoldDB" id="A0A8D9CRA0"/>
<gene>
    <name evidence="1" type="ORF">BRAPAZ1V2_A09P23480.2</name>
</gene>
<reference evidence="1 2" key="1">
    <citation type="submission" date="2021-07" db="EMBL/GenBank/DDBJ databases">
        <authorList>
            <consortium name="Genoscope - CEA"/>
            <person name="William W."/>
        </authorList>
    </citation>
    <scope>NUCLEOTIDE SEQUENCE [LARGE SCALE GENOMIC DNA]</scope>
</reference>
<dbReference type="EMBL" id="LS974625">
    <property type="protein sequence ID" value="CAG7861881.1"/>
    <property type="molecule type" value="Genomic_DNA"/>
</dbReference>
<evidence type="ECO:0000313" key="1">
    <source>
        <dbReference type="EMBL" id="CAG7861881.1"/>
    </source>
</evidence>
<name>A0A8D9CRA0_BRACM</name>
<proteinExistence type="predicted"/>
<evidence type="ECO:0000313" key="2">
    <source>
        <dbReference type="Proteomes" id="UP000694005"/>
    </source>
</evidence>
<accession>A0A8D9CRA0</accession>
<dbReference type="Proteomes" id="UP000694005">
    <property type="component" value="Chromosome A09"/>
</dbReference>
<protein>
    <submittedName>
        <fullName evidence="1">Uncharacterized protein</fullName>
    </submittedName>
</protein>
<organism evidence="1 2">
    <name type="scientific">Brassica campestris</name>
    <name type="common">Field mustard</name>
    <dbReference type="NCBI Taxonomy" id="3711"/>
    <lineage>
        <taxon>Eukaryota</taxon>
        <taxon>Viridiplantae</taxon>
        <taxon>Streptophyta</taxon>
        <taxon>Embryophyta</taxon>
        <taxon>Tracheophyta</taxon>
        <taxon>Spermatophyta</taxon>
        <taxon>Magnoliopsida</taxon>
        <taxon>eudicotyledons</taxon>
        <taxon>Gunneridae</taxon>
        <taxon>Pentapetalae</taxon>
        <taxon>rosids</taxon>
        <taxon>malvids</taxon>
        <taxon>Brassicales</taxon>
        <taxon>Brassicaceae</taxon>
        <taxon>Brassiceae</taxon>
        <taxon>Brassica</taxon>
    </lineage>
</organism>
<sequence length="65" mass="7015">MSGRTRIDASAAYKKALEAMSTKKGSSSRTISEDGTTITGSSAWIKRRTIVKTEPISIAKGKKLR</sequence>
<dbReference type="Gramene" id="A09p23480.2_BraZ1">
    <property type="protein sequence ID" value="A09p23480.2_BraZ1.CDS.1"/>
    <property type="gene ID" value="A09g23480.2_BraZ1"/>
</dbReference>
<feature type="non-terminal residue" evidence="1">
    <location>
        <position position="65"/>
    </location>
</feature>